<dbReference type="EMBL" id="GGEC01084743">
    <property type="protein sequence ID" value="MBX65227.1"/>
    <property type="molecule type" value="Transcribed_RNA"/>
</dbReference>
<reference evidence="1" key="1">
    <citation type="submission" date="2018-02" db="EMBL/GenBank/DDBJ databases">
        <title>Rhizophora mucronata_Transcriptome.</title>
        <authorList>
            <person name="Meera S.P."/>
            <person name="Sreeshan A."/>
            <person name="Augustine A."/>
        </authorList>
    </citation>
    <scope>NUCLEOTIDE SEQUENCE</scope>
    <source>
        <tissue evidence="1">Leaf</tissue>
    </source>
</reference>
<evidence type="ECO:0000313" key="1">
    <source>
        <dbReference type="EMBL" id="MBX65227.1"/>
    </source>
</evidence>
<organism evidence="1">
    <name type="scientific">Rhizophora mucronata</name>
    <name type="common">Asiatic mangrove</name>
    <dbReference type="NCBI Taxonomy" id="61149"/>
    <lineage>
        <taxon>Eukaryota</taxon>
        <taxon>Viridiplantae</taxon>
        <taxon>Streptophyta</taxon>
        <taxon>Embryophyta</taxon>
        <taxon>Tracheophyta</taxon>
        <taxon>Spermatophyta</taxon>
        <taxon>Magnoliopsida</taxon>
        <taxon>eudicotyledons</taxon>
        <taxon>Gunneridae</taxon>
        <taxon>Pentapetalae</taxon>
        <taxon>rosids</taxon>
        <taxon>fabids</taxon>
        <taxon>Malpighiales</taxon>
        <taxon>Rhizophoraceae</taxon>
        <taxon>Rhizophora</taxon>
    </lineage>
</organism>
<sequence length="85" mass="8759">MFNALTPPPMGADNPPFKHTLFFIIDSITSCGTLFMSPSTSYRSKYTGACIASITCSTAPLTNGPIPSQGISVTASGAPSRGLGM</sequence>
<protein>
    <submittedName>
        <fullName evidence="1">Isocitrate dehydrogenase NAD regulatory subunit 1-like isoform X2</fullName>
    </submittedName>
</protein>
<dbReference type="AlphaFoldDB" id="A0A2P2QED6"/>
<accession>A0A2P2QED6</accession>
<proteinExistence type="predicted"/>
<name>A0A2P2QED6_RHIMU</name>